<reference evidence="2" key="1">
    <citation type="submission" date="2018-04" db="EMBL/GenBank/DDBJ databases">
        <title>Whole genome sequencing of Hypsizygus marmoreus.</title>
        <authorList>
            <person name="Choi I.-G."/>
            <person name="Min B."/>
            <person name="Kim J.-G."/>
            <person name="Kim S."/>
            <person name="Oh Y.-L."/>
            <person name="Kong W.-S."/>
            <person name="Park H."/>
            <person name="Jeong J."/>
            <person name="Song E.-S."/>
        </authorList>
    </citation>
    <scope>NUCLEOTIDE SEQUENCE [LARGE SCALE GENOMIC DNA]</scope>
    <source>
        <strain evidence="2">51987-8</strain>
    </source>
</reference>
<keyword evidence="3" id="KW-1185">Reference proteome</keyword>
<comment type="caution">
    <text evidence="2">The sequence shown here is derived from an EMBL/GenBank/DDBJ whole genome shotgun (WGS) entry which is preliminary data.</text>
</comment>
<feature type="region of interest" description="Disordered" evidence="1">
    <location>
        <begin position="358"/>
        <end position="384"/>
    </location>
</feature>
<evidence type="ECO:0000313" key="2">
    <source>
        <dbReference type="EMBL" id="RDB28155.1"/>
    </source>
</evidence>
<evidence type="ECO:0000313" key="3">
    <source>
        <dbReference type="Proteomes" id="UP000076154"/>
    </source>
</evidence>
<feature type="compositionally biased region" description="Basic and acidic residues" evidence="1">
    <location>
        <begin position="155"/>
        <end position="166"/>
    </location>
</feature>
<organism evidence="2 3">
    <name type="scientific">Hypsizygus marmoreus</name>
    <name type="common">White beech mushroom</name>
    <name type="synonym">Agaricus marmoreus</name>
    <dbReference type="NCBI Taxonomy" id="39966"/>
    <lineage>
        <taxon>Eukaryota</taxon>
        <taxon>Fungi</taxon>
        <taxon>Dikarya</taxon>
        <taxon>Basidiomycota</taxon>
        <taxon>Agaricomycotina</taxon>
        <taxon>Agaricomycetes</taxon>
        <taxon>Agaricomycetidae</taxon>
        <taxon>Agaricales</taxon>
        <taxon>Tricholomatineae</taxon>
        <taxon>Lyophyllaceae</taxon>
        <taxon>Hypsizygus</taxon>
    </lineage>
</organism>
<feature type="compositionally biased region" description="Polar residues" evidence="1">
    <location>
        <begin position="410"/>
        <end position="425"/>
    </location>
</feature>
<feature type="region of interest" description="Disordered" evidence="1">
    <location>
        <begin position="151"/>
        <end position="219"/>
    </location>
</feature>
<feature type="region of interest" description="Disordered" evidence="1">
    <location>
        <begin position="235"/>
        <end position="332"/>
    </location>
</feature>
<accession>A0A369K657</accession>
<name>A0A369K657_HYPMA</name>
<dbReference type="Proteomes" id="UP000076154">
    <property type="component" value="Unassembled WGS sequence"/>
</dbReference>
<dbReference type="AlphaFoldDB" id="A0A369K657"/>
<feature type="compositionally biased region" description="Low complexity" evidence="1">
    <location>
        <begin position="199"/>
        <end position="211"/>
    </location>
</feature>
<protein>
    <submittedName>
        <fullName evidence="2">Uncharacterized protein</fullName>
    </submittedName>
</protein>
<feature type="compositionally biased region" description="Low complexity" evidence="1">
    <location>
        <begin position="429"/>
        <end position="444"/>
    </location>
</feature>
<gene>
    <name evidence="2" type="ORF">Hypma_001319</name>
</gene>
<dbReference type="EMBL" id="LUEZ02000012">
    <property type="protein sequence ID" value="RDB28155.1"/>
    <property type="molecule type" value="Genomic_DNA"/>
</dbReference>
<feature type="region of interest" description="Disordered" evidence="1">
    <location>
        <begin position="405"/>
        <end position="444"/>
    </location>
</feature>
<feature type="compositionally biased region" description="Low complexity" evidence="1">
    <location>
        <begin position="292"/>
        <end position="321"/>
    </location>
</feature>
<feature type="compositionally biased region" description="Polar residues" evidence="1">
    <location>
        <begin position="235"/>
        <end position="279"/>
    </location>
</feature>
<sequence length="444" mass="48286">MSRSRAPDPETVVLAKIHDPQYSCQFPIVRRYWILCSTDAMVLDVYMLVGEYVLVSLLYAIAQARYPQRPSSFYAQIATSLSTSTVLNAWSRKHRLACPGRPAGGFFQILVGVLGTERDEADMLDWTTSVFAPLMDALYMELCEFRSQVTQSKKHGIDTESDECHSQNKRIKYNTESKTANHISAPKSSTDENYPPVSRPITTSKPTPSTSHQELSHAPLSSAQRANIAANIQPSNPLRVTSSPFTNHAMNKQPQSVPINYPSANAIASSSDSKHSTSPLPIKRLLESSDPSAASATTSLLNNRAHSTSTSRTFNTTATSFRSKHAMDGEDSSLRLELPPVRIDRTRWRTNAFVPTYGSPQPLAVSSDNAPSDTPVPSAPNLGLGKALSPDSDFVVAFLEDAVKHLRGPSTPSHRSISQLSTDSMGPQPLTSSSPSLGIGSSKK</sequence>
<evidence type="ECO:0000256" key="1">
    <source>
        <dbReference type="SAM" id="MobiDB-lite"/>
    </source>
</evidence>
<feature type="compositionally biased region" description="Polar residues" evidence="1">
    <location>
        <begin position="174"/>
        <end position="192"/>
    </location>
</feature>
<proteinExistence type="predicted"/>
<dbReference type="InParanoid" id="A0A369K657"/>